<gene>
    <name evidence="4" type="ORF">E3N88_27766</name>
</gene>
<dbReference type="GO" id="GO:0006325">
    <property type="term" value="P:chromatin organization"/>
    <property type="evidence" value="ECO:0007669"/>
    <property type="project" value="InterPro"/>
</dbReference>
<comment type="caution">
    <text evidence="4">The sequence shown here is derived from an EMBL/GenBank/DDBJ whole genome shotgun (WGS) entry which is preliminary data.</text>
</comment>
<dbReference type="EMBL" id="SZYD01000014">
    <property type="protein sequence ID" value="KAD4179175.1"/>
    <property type="molecule type" value="Genomic_DNA"/>
</dbReference>
<accession>A0A5N6N0E8</accession>
<evidence type="ECO:0000256" key="2">
    <source>
        <dbReference type="ARBA" id="ARBA00023242"/>
    </source>
</evidence>
<comment type="subcellular location">
    <subcellularLocation>
        <location evidence="1">Nucleus</location>
    </subcellularLocation>
</comment>
<evidence type="ECO:0000313" key="4">
    <source>
        <dbReference type="EMBL" id="KAD4179175.1"/>
    </source>
</evidence>
<name>A0A5N6N0E8_9ASTR</name>
<dbReference type="GO" id="GO:0031491">
    <property type="term" value="F:nucleosome binding"/>
    <property type="evidence" value="ECO:0007669"/>
    <property type="project" value="TreeGrafter"/>
</dbReference>
<dbReference type="InterPro" id="IPR033053">
    <property type="entry name" value="Hir3/CABIN1"/>
</dbReference>
<dbReference type="PANTHER" id="PTHR15502">
    <property type="entry name" value="CALCINEURIN-BINDING PROTEIN CABIN 1-RELATED"/>
    <property type="match status" value="1"/>
</dbReference>
<proteinExistence type="predicted"/>
<evidence type="ECO:0000256" key="1">
    <source>
        <dbReference type="ARBA" id="ARBA00004123"/>
    </source>
</evidence>
<feature type="region of interest" description="Disordered" evidence="3">
    <location>
        <begin position="221"/>
        <end position="255"/>
    </location>
</feature>
<keyword evidence="5" id="KW-1185">Reference proteome</keyword>
<feature type="compositionally biased region" description="Basic and acidic residues" evidence="3">
    <location>
        <begin position="225"/>
        <end position="234"/>
    </location>
</feature>
<dbReference type="OrthoDB" id="77564at2759"/>
<dbReference type="Gene3D" id="1.25.40.10">
    <property type="entry name" value="Tetratricopeptide repeat domain"/>
    <property type="match status" value="1"/>
</dbReference>
<organism evidence="4 5">
    <name type="scientific">Mikania micrantha</name>
    <name type="common">bitter vine</name>
    <dbReference type="NCBI Taxonomy" id="192012"/>
    <lineage>
        <taxon>Eukaryota</taxon>
        <taxon>Viridiplantae</taxon>
        <taxon>Streptophyta</taxon>
        <taxon>Embryophyta</taxon>
        <taxon>Tracheophyta</taxon>
        <taxon>Spermatophyta</taxon>
        <taxon>Magnoliopsida</taxon>
        <taxon>eudicotyledons</taxon>
        <taxon>Gunneridae</taxon>
        <taxon>Pentapetalae</taxon>
        <taxon>asterids</taxon>
        <taxon>campanulids</taxon>
        <taxon>Asterales</taxon>
        <taxon>Asteraceae</taxon>
        <taxon>Asteroideae</taxon>
        <taxon>Heliantheae alliance</taxon>
        <taxon>Eupatorieae</taxon>
        <taxon>Mikania</taxon>
    </lineage>
</organism>
<feature type="compositionally biased region" description="Basic and acidic residues" evidence="3">
    <location>
        <begin position="572"/>
        <end position="588"/>
    </location>
</feature>
<evidence type="ECO:0000313" key="5">
    <source>
        <dbReference type="Proteomes" id="UP000326396"/>
    </source>
</evidence>
<reference evidence="4 5" key="1">
    <citation type="submission" date="2019-05" db="EMBL/GenBank/DDBJ databases">
        <title>Mikania micrantha, genome provides insights into the molecular mechanism of rapid growth.</title>
        <authorList>
            <person name="Liu B."/>
        </authorList>
    </citation>
    <scope>NUCLEOTIDE SEQUENCE [LARGE SCALE GENOMIC DNA]</scope>
    <source>
        <strain evidence="4">NLD-2019</strain>
        <tissue evidence="4">Leaf</tissue>
    </source>
</reference>
<protein>
    <submittedName>
        <fullName evidence="4">Uncharacterized protein</fullName>
    </submittedName>
</protein>
<dbReference type="PANTHER" id="PTHR15502:SF7">
    <property type="entry name" value="CALCINEURIN-BINDING PROTEIN CABIN-1"/>
    <property type="match status" value="1"/>
</dbReference>
<sequence>MLLPGTPFIRYSPVHHRHQQPQMAAKTLKTPIAPSPTTRIFIASAAAAVVILSGTMPATAIELRNPPPDAAETLSNIPQTLSGDCVQGQSGDCKKARIQKPKSKKAESCTLKCVTTCIRGGDGSPGEGPLNVRRPLVVFKQGFRSRHYCLFSIAAINDTDDKDQWEPLAPTKEAQANPNSLCCSHRKGIDQNCYESAKPKIEEFDSSLLCKGRGVLLQNQRTLKTKSESARTKSETGSMVYRESRERQKSSKNGQKNITSKEIYLKQIFNIPCHQEFRLSQIYQEGLLKLQAKEYEKARELLESVLKDDLLPNGQVDDGGSDGHLLQLRFLTLKNLATVFLQQGPAHYESALQCYLQAVDIDYKDSVVWNQLGTLSCSMGLLSISRWAFEQGLLCSPNNWNCMEKLLEVLIAIGDEVACLQVSELILRHWPSHSRALHVKHVIEESEPTPFAPKGIDKLEPHHVRLKFLDKRKATNDDLNDSSAKRLNQDIMLHLSEASWTALAGELLGILIPLNENEPKKEAHESYRSADVRLIIHLPSSLDNLAVNRTVNTDLENVAVEHINTETISFEPHQERRSSRLRSRKPDKEETDLTAPKDLVKLVPQFLEPFIMVETEILGCSEVMTDAQNSESVDVARFVHETSNNHGAYHIGHLLLEEIVCRGVSYQDTFTKFLELEKFTRNSGETRTPECSLFLAELSYDFGIQSSHASTLTDFMSMASYHLCKVIESVALDYPTDGSSVGSLLDNKRAFWARFFWLSGKFSIFNGNKEKAQKEFGVLLALFTSNENEKNALGSISLPHLKVLNELTVEWVLHEINLLEVDFLIRNTVNDMMEKDMHSDCISLLYPLLFCMKDDSKVPAASVLNKDGDRIASIELAALNVIIKACEKSKTVDPNIYLSCHKQKLRHLVAATGMEGCFGSHKLSNVIKPEAPASETESNETSNTGLHPLLYEEIKAISRCILELKNSTSLYGSINDSVVPLKIIGDIQSLLLAVMCHITSVCFSKKSLGLDDLDDKERQEKGCFVDAAIVFFRLQHLNPNIPVKTQVCSAYLTPEEIDSLSNLFFDIFVFQIELIIAIHDMLAEYGICCASGDGEEGTFLKLAIKHLLYLDMKLKSTSVNIQGDDQVSQEGNTKLCVNDSNEVASNLFLGSGKQLTEEEKEDLEIEIDTALDRCFFCLYGLHLRSDSSYEDDLSVHKNTSHGDYQTKEQCADVFQYILPYAMASSRTGLIKLRRVLRAIRKHFPQPPDHMLDGNTIEKFLDDPNLCENKLSEQAGSEGFRDAIMKFIYQDSAILKQQPTTIESSEPYMDVYRNLYYLLAQSEEMSATDKWAGFVLTKEGEEFVQQTAKLFKYDLLFNPSRFESWKSLATIYDEEVDLLLNDGSKQINVTGWRKNETFAQRVDTSRRRSRRCLLMTLALAKTEIQQGEIHDLLALVYYDGVQNVVPFYDQRLNLPVKDAEWTMFCQNSMKHFEKAFAQKEDWSYAYYLGKLSEKLKYSRQKSFEYYEKAIALNPSAVDPFYRMHASRLKLLRSCGQNDLEALKIAAMHSFSQSTRESAMNILDKTGCDALNFGHMWHMLYDDCLSALQICVEGDLKHFHKARYMLAQGLYSKGESGDLEKAKDELSFCFKSSRSSFTINMWEIDSTEKKGRRKTLAMGGNKRILEVNLAESSRKFITCIRKYILFYLKLLEETGDILTLERAYISIRTDKRFSLCLEDLVPVALGRYIKTLVSSINQIVIGTSTDNIALEHLLEKMFSLYIEQMNLWSDICSLPEIKCPELSESSLFGYLFKYIQILETNCKLEALEGINEKMRKRLKNPKLSNSNCAKVHKYVSMAWCRSLVTSMASITPLNSRFSTEAQPLDGGSVNSQLLCIDLHADELWKSSFEDADHLKVLETKWSSLLSKIKDVVIKRHSEENLEDATMLLRSCYNYYRDSTCALLPSCLRLYVVPCQQSTEGTIQSNMHDVDIVETNISKKLLLWAYTLLHGRCFTNVAVIIKYCEETLKSKMKKGGGSLSTPPAPTTHPVIACQTGVGKDVIGITNGKEPTPSTCAMNVVDPTSLTETKNQENLSSKAEIGTDCDEVSVSLQEPETVTHTTAVDCRSNEDNVGENCKVLSAVPRLIHCNSVDIATSKSDETQALERADC</sequence>
<dbReference type="InterPro" id="IPR011990">
    <property type="entry name" value="TPR-like_helical_dom_sf"/>
</dbReference>
<feature type="region of interest" description="Disordered" evidence="3">
    <location>
        <begin position="569"/>
        <end position="593"/>
    </location>
</feature>
<keyword evidence="2" id="KW-0539">Nucleus</keyword>
<dbReference type="Proteomes" id="UP000326396">
    <property type="component" value="Linkage Group LG4"/>
</dbReference>
<dbReference type="SUPFAM" id="SSF48452">
    <property type="entry name" value="TPR-like"/>
    <property type="match status" value="1"/>
</dbReference>
<evidence type="ECO:0000256" key="3">
    <source>
        <dbReference type="SAM" id="MobiDB-lite"/>
    </source>
</evidence>
<dbReference type="GO" id="GO:0005634">
    <property type="term" value="C:nucleus"/>
    <property type="evidence" value="ECO:0007669"/>
    <property type="project" value="UniProtKB-SubCell"/>
</dbReference>